<sequence length="120" mass="12834">MASGIVVEDGEVEVRREGLRLIEGWLSVGGSGWHRPTQTAAPQHGAKLLQTSVAWAALCSVSMPPVSPLAISSLVKKFSLYFSFCIRYTELGGAPFHIVRISFCGALIVGTLKDDGDKTS</sequence>
<evidence type="ECO:0000313" key="1">
    <source>
        <dbReference type="EMBL" id="EER44208.1"/>
    </source>
</evidence>
<name>C6H737_AJECH</name>
<dbReference type="AlphaFoldDB" id="C6H737"/>
<dbReference type="HOGENOM" id="CLU_166249_0_0_1"/>
<dbReference type="EMBL" id="GG692420">
    <property type="protein sequence ID" value="EER44208.1"/>
    <property type="molecule type" value="Genomic_DNA"/>
</dbReference>
<gene>
    <name evidence="1" type="ORF">HCDG_02238</name>
</gene>
<dbReference type="VEuPathDB" id="FungiDB:HCDG_02238"/>
<proteinExistence type="predicted"/>
<dbReference type="Proteomes" id="UP000002624">
    <property type="component" value="Unassembled WGS sequence"/>
</dbReference>
<reference evidence="2" key="1">
    <citation type="submission" date="2009-05" db="EMBL/GenBank/DDBJ databases">
        <title>The genome sequence of Ajellomyces capsulatus strain H143.</title>
        <authorList>
            <person name="Champion M."/>
            <person name="Cuomo C.A."/>
            <person name="Ma L.-J."/>
            <person name="Henn M.R."/>
            <person name="Sil A."/>
            <person name="Goldman B."/>
            <person name="Young S.K."/>
            <person name="Kodira C.D."/>
            <person name="Zeng Q."/>
            <person name="Koehrsen M."/>
            <person name="Alvarado L."/>
            <person name="Berlin A.M."/>
            <person name="Borenstein D."/>
            <person name="Chen Z."/>
            <person name="Engels R."/>
            <person name="Freedman E."/>
            <person name="Gellesch M."/>
            <person name="Goldberg J."/>
            <person name="Griggs A."/>
            <person name="Gujja S."/>
            <person name="Heiman D.I."/>
            <person name="Hepburn T.A."/>
            <person name="Howarth C."/>
            <person name="Jen D."/>
            <person name="Larson L."/>
            <person name="Lewis B."/>
            <person name="Mehta T."/>
            <person name="Park D."/>
            <person name="Pearson M."/>
            <person name="Roberts A."/>
            <person name="Saif S."/>
            <person name="Shea T.D."/>
            <person name="Shenoy N."/>
            <person name="Sisk P."/>
            <person name="Stolte C."/>
            <person name="Sykes S."/>
            <person name="Walk T."/>
            <person name="White J."/>
            <person name="Yandava C."/>
            <person name="Klein B."/>
            <person name="McEwen J.G."/>
            <person name="Puccia R."/>
            <person name="Goldman G.H."/>
            <person name="Felipe M.S."/>
            <person name="Nino-Vega G."/>
            <person name="San-Blas G."/>
            <person name="Taylor J.W."/>
            <person name="Mendoza L."/>
            <person name="Galagan J.E."/>
            <person name="Nusbaum C."/>
            <person name="Birren B.W."/>
        </authorList>
    </citation>
    <scope>NUCLEOTIDE SEQUENCE [LARGE SCALE GENOMIC DNA]</scope>
    <source>
        <strain evidence="2">H143</strain>
    </source>
</reference>
<evidence type="ECO:0000313" key="2">
    <source>
        <dbReference type="Proteomes" id="UP000002624"/>
    </source>
</evidence>
<organism evidence="1 2">
    <name type="scientific">Ajellomyces capsulatus (strain H143)</name>
    <name type="common">Darling's disease fungus</name>
    <name type="synonym">Histoplasma capsulatum</name>
    <dbReference type="NCBI Taxonomy" id="544712"/>
    <lineage>
        <taxon>Eukaryota</taxon>
        <taxon>Fungi</taxon>
        <taxon>Dikarya</taxon>
        <taxon>Ascomycota</taxon>
        <taxon>Pezizomycotina</taxon>
        <taxon>Eurotiomycetes</taxon>
        <taxon>Eurotiomycetidae</taxon>
        <taxon>Onygenales</taxon>
        <taxon>Ajellomycetaceae</taxon>
        <taxon>Histoplasma</taxon>
    </lineage>
</organism>
<protein>
    <submittedName>
        <fullName evidence="1">Uncharacterized protein</fullName>
    </submittedName>
</protein>
<accession>C6H737</accession>